<protein>
    <submittedName>
        <fullName evidence="5">NAD(P)-dependent oxidoreductase</fullName>
    </submittedName>
</protein>
<dbReference type="PANTHER" id="PTHR43103">
    <property type="entry name" value="NUCLEOSIDE-DIPHOSPHATE-SUGAR EPIMERASE"/>
    <property type="match status" value="1"/>
</dbReference>
<accession>A0AAQ3QY31</accession>
<organism evidence="5 6">
    <name type="scientific">Rubellicoccus peritrichatus</name>
    <dbReference type="NCBI Taxonomy" id="3080537"/>
    <lineage>
        <taxon>Bacteria</taxon>
        <taxon>Pseudomonadati</taxon>
        <taxon>Verrucomicrobiota</taxon>
        <taxon>Opitutia</taxon>
        <taxon>Puniceicoccales</taxon>
        <taxon>Cerasicoccaceae</taxon>
        <taxon>Rubellicoccus</taxon>
    </lineage>
</organism>
<evidence type="ECO:0000313" key="6">
    <source>
        <dbReference type="Proteomes" id="UP001304300"/>
    </source>
</evidence>
<dbReference type="Pfam" id="PF01370">
    <property type="entry name" value="Epimerase"/>
    <property type="match status" value="1"/>
</dbReference>
<sequence length="242" mass="27084">MRILFTGSAGFLGQSIFKAFEGRHKIRLMDVRPFETDHEMFIGDVGNLDDCRRAVKDIDTLVIAHMAPRPIDRPEPSFDAAVKGTANLFFAAEEAGIKRICLISSVNTVRAHGESVFASHDTPMQGIDIYDLSKICQEVIAEQYHRCADMKIAVLRIGYVVDAKLLTNKYGVDLDGFVEGMIDRGDVGEAALRTLELPDLGYEIFYVIGELESKQYEVTSTWKRLGWIPKHLVRSVLEETAS</sequence>
<dbReference type="RefSeq" id="WP_317835962.1">
    <property type="nucleotide sequence ID" value="NZ_CP136920.1"/>
</dbReference>
<keyword evidence="6" id="KW-1185">Reference proteome</keyword>
<gene>
    <name evidence="5" type="ORF">RZN69_09945</name>
</gene>
<name>A0AAQ3QY31_9BACT</name>
<keyword evidence="3" id="KW-0520">NAD</keyword>
<dbReference type="Proteomes" id="UP001304300">
    <property type="component" value="Chromosome"/>
</dbReference>
<dbReference type="GO" id="GO:0016491">
    <property type="term" value="F:oxidoreductase activity"/>
    <property type="evidence" value="ECO:0007669"/>
    <property type="project" value="UniProtKB-KW"/>
</dbReference>
<comment type="similarity">
    <text evidence="1">Belongs to the NAD(P)-dependent epimerase/dehydratase family.</text>
</comment>
<proteinExistence type="inferred from homology"/>
<evidence type="ECO:0000256" key="3">
    <source>
        <dbReference type="ARBA" id="ARBA00023027"/>
    </source>
</evidence>
<dbReference type="SUPFAM" id="SSF51735">
    <property type="entry name" value="NAD(P)-binding Rossmann-fold domains"/>
    <property type="match status" value="1"/>
</dbReference>
<evidence type="ECO:0000256" key="2">
    <source>
        <dbReference type="ARBA" id="ARBA00023002"/>
    </source>
</evidence>
<dbReference type="KEGG" id="puo:RZN69_09945"/>
<dbReference type="EMBL" id="CP136920">
    <property type="protein sequence ID" value="WOO43410.1"/>
    <property type="molecule type" value="Genomic_DNA"/>
</dbReference>
<dbReference type="InterPro" id="IPR001509">
    <property type="entry name" value="Epimerase_deHydtase"/>
</dbReference>
<evidence type="ECO:0000256" key="1">
    <source>
        <dbReference type="ARBA" id="ARBA00007637"/>
    </source>
</evidence>
<keyword evidence="2" id="KW-0560">Oxidoreductase</keyword>
<feature type="domain" description="NAD-dependent epimerase/dehydratase" evidence="4">
    <location>
        <begin position="3"/>
        <end position="160"/>
    </location>
</feature>
<dbReference type="AlphaFoldDB" id="A0AAQ3QY31"/>
<evidence type="ECO:0000313" key="5">
    <source>
        <dbReference type="EMBL" id="WOO43410.1"/>
    </source>
</evidence>
<reference evidence="5 6" key="1">
    <citation type="submission" date="2023-10" db="EMBL/GenBank/DDBJ databases">
        <title>Rubellicoccus peritrichatus gen. nov., sp. nov., isolated from an algae of coral reef tank.</title>
        <authorList>
            <person name="Luo J."/>
        </authorList>
    </citation>
    <scope>NUCLEOTIDE SEQUENCE [LARGE SCALE GENOMIC DNA]</scope>
    <source>
        <strain evidence="5 6">CR14</strain>
    </source>
</reference>
<dbReference type="PANTHER" id="PTHR43103:SF5">
    <property type="entry name" value="4-EPIMERASE, PUTATIVE (AFU_ORTHOLOGUE AFUA_7G00360)-RELATED"/>
    <property type="match status" value="1"/>
</dbReference>
<dbReference type="Gene3D" id="3.40.50.720">
    <property type="entry name" value="NAD(P)-binding Rossmann-like Domain"/>
    <property type="match status" value="1"/>
</dbReference>
<evidence type="ECO:0000259" key="4">
    <source>
        <dbReference type="Pfam" id="PF01370"/>
    </source>
</evidence>
<dbReference type="InterPro" id="IPR036291">
    <property type="entry name" value="NAD(P)-bd_dom_sf"/>
</dbReference>